<evidence type="ECO:0000256" key="5">
    <source>
        <dbReference type="ARBA" id="ARBA00017642"/>
    </source>
</evidence>
<dbReference type="SUPFAM" id="SSF52949">
    <property type="entry name" value="Macro domain-like"/>
    <property type="match status" value="1"/>
</dbReference>
<feature type="region of interest" description="Disordered" evidence="13">
    <location>
        <begin position="180"/>
        <end position="205"/>
    </location>
</feature>
<keyword evidence="10" id="KW-0238">DNA-binding</keyword>
<keyword evidence="7" id="KW-1017">Isopeptide bond</keyword>
<evidence type="ECO:0000256" key="9">
    <source>
        <dbReference type="ARBA" id="ARBA00022853"/>
    </source>
</evidence>
<dbReference type="GO" id="GO:0030527">
    <property type="term" value="F:structural constituent of chromatin"/>
    <property type="evidence" value="ECO:0007669"/>
    <property type="project" value="InterPro"/>
</dbReference>
<dbReference type="SMART" id="SM00414">
    <property type="entry name" value="H2A"/>
    <property type="match status" value="1"/>
</dbReference>
<dbReference type="Pfam" id="PF16211">
    <property type="entry name" value="Histone_H2A_C"/>
    <property type="match status" value="1"/>
</dbReference>
<dbReference type="GO" id="GO:0046982">
    <property type="term" value="F:protein heterodimerization activity"/>
    <property type="evidence" value="ECO:0007669"/>
    <property type="project" value="InterPro"/>
</dbReference>
<dbReference type="SMART" id="SM00506">
    <property type="entry name" value="A1pp"/>
    <property type="match status" value="1"/>
</dbReference>
<evidence type="ECO:0000256" key="12">
    <source>
        <dbReference type="ARBA" id="ARBA00023269"/>
    </source>
</evidence>
<dbReference type="InterPro" id="IPR002589">
    <property type="entry name" value="Macro_dom"/>
</dbReference>
<dbReference type="PRINTS" id="PR00620">
    <property type="entry name" value="HISTONEH2A"/>
</dbReference>
<proteinExistence type="predicted"/>
<dbReference type="Proteomes" id="UP001347796">
    <property type="component" value="Unassembled WGS sequence"/>
</dbReference>
<accession>A0AAN8PRA1</accession>
<dbReference type="InterPro" id="IPR007125">
    <property type="entry name" value="H2A/H2B/H3"/>
</dbReference>
<name>A0AAN8PRA1_PATCE</name>
<comment type="function">
    <text evidence="1">Core component of nucleosome. Nucleosomes wrap and compact DNA into chromatin, limiting DNA accessibility to the cellular machineries which require DNA as a template. Histones thereby play a central role in transcription regulation, DNA repair, DNA replication and chromosomal stability. DNA accessibility is regulated via a complex set of post-translational modifications of histones, also called histone code, and nucleosome remodeling.</text>
</comment>
<sequence>MSARGVKKRPLKGQKTRSQRAEVLFPVGRMLRYLKRDTHHFRIGAGAPVYAAAVIEYLTAEILELAGNAAQHNKKQRVTPRHILLAIANDEELHTLLKHVTIPAGGVLPRIHPELLGRKKGGKFPNTPVGSPAPVLPAISQPIKKPKVNNGPKASTSKPVIAGKVKKRIPTPVHLKPKLKAVRSKAKPLVNSTLNGPSGSKSTDALPDASGFTTLSEKKLFLGQKLTVVKGDIVKMAADAIVHPTSSNYHMGGEVGNALSNAGGKEFRQEIENLRSTHGDLDTAGAAICPGKKFPAKFVIHVNSPSWSTSNSTELLTKAVNNVFALADEKNLKTVAIPSIGSGHGGFPKQAAAQLILQAINAYFTKVTTSSLKQVYFVLYDTESINIYTSELAKLDA</sequence>
<dbReference type="GO" id="GO:0000786">
    <property type="term" value="C:nucleosome"/>
    <property type="evidence" value="ECO:0007669"/>
    <property type="project" value="UniProtKB-KW"/>
</dbReference>
<keyword evidence="8" id="KW-0832">Ubl conjugation</keyword>
<keyword evidence="9" id="KW-0156">Chromatin regulator</keyword>
<comment type="subcellular location">
    <subcellularLocation>
        <location evidence="3">Chromosome</location>
    </subcellularLocation>
    <subcellularLocation>
        <location evidence="2">Nucleus</location>
    </subcellularLocation>
</comment>
<dbReference type="InterPro" id="IPR035796">
    <property type="entry name" value="Macro_H2A"/>
</dbReference>
<comment type="subunit">
    <text evidence="4">The nucleosome is a histone octamer containing two molecules each of H2A, H2B, H3 and H4 assembled in one H3-H4 heterotetramer and two H2A-H2B heterodimers. The octamer wraps approximately 147 bp of DNA.</text>
</comment>
<evidence type="ECO:0000256" key="3">
    <source>
        <dbReference type="ARBA" id="ARBA00004286"/>
    </source>
</evidence>
<protein>
    <recommendedName>
        <fullName evidence="5">Histone H2A</fullName>
    </recommendedName>
</protein>
<dbReference type="GO" id="GO:0005634">
    <property type="term" value="C:nucleus"/>
    <property type="evidence" value="ECO:0007669"/>
    <property type="project" value="UniProtKB-SubCell"/>
</dbReference>
<evidence type="ECO:0000256" key="10">
    <source>
        <dbReference type="ARBA" id="ARBA00023125"/>
    </source>
</evidence>
<dbReference type="InterPro" id="IPR002119">
    <property type="entry name" value="Histone_H2A"/>
</dbReference>
<dbReference type="FunFam" id="1.10.20.10:FF:000013">
    <property type="entry name" value="Core histone macro-H2A"/>
    <property type="match status" value="1"/>
</dbReference>
<evidence type="ECO:0000256" key="6">
    <source>
        <dbReference type="ARBA" id="ARBA00022454"/>
    </source>
</evidence>
<dbReference type="SUPFAM" id="SSF47113">
    <property type="entry name" value="Histone-fold"/>
    <property type="match status" value="1"/>
</dbReference>
<organism evidence="15 16">
    <name type="scientific">Patella caerulea</name>
    <name type="common">Rayed Mediterranean limpet</name>
    <dbReference type="NCBI Taxonomy" id="87958"/>
    <lineage>
        <taxon>Eukaryota</taxon>
        <taxon>Metazoa</taxon>
        <taxon>Spiralia</taxon>
        <taxon>Lophotrochozoa</taxon>
        <taxon>Mollusca</taxon>
        <taxon>Gastropoda</taxon>
        <taxon>Patellogastropoda</taxon>
        <taxon>Patelloidea</taxon>
        <taxon>Patellidae</taxon>
        <taxon>Patella</taxon>
    </lineage>
</organism>
<evidence type="ECO:0000313" key="15">
    <source>
        <dbReference type="EMBL" id="KAK6180928.1"/>
    </source>
</evidence>
<dbReference type="InterPro" id="IPR043472">
    <property type="entry name" value="Macro_dom-like"/>
</dbReference>
<feature type="compositionally biased region" description="Polar residues" evidence="13">
    <location>
        <begin position="190"/>
        <end position="203"/>
    </location>
</feature>
<dbReference type="Gene3D" id="1.10.20.10">
    <property type="entry name" value="Histone, subunit A"/>
    <property type="match status" value="1"/>
</dbReference>
<dbReference type="PROSITE" id="PS51154">
    <property type="entry name" value="MACRO"/>
    <property type="match status" value="1"/>
</dbReference>
<comment type="caution">
    <text evidence="15">The sequence shown here is derived from an EMBL/GenBank/DDBJ whole genome shotgun (WGS) entry which is preliminary data.</text>
</comment>
<dbReference type="PANTHER" id="PTHR23430">
    <property type="entry name" value="HISTONE H2A"/>
    <property type="match status" value="1"/>
</dbReference>
<dbReference type="EMBL" id="JAZGQO010000007">
    <property type="protein sequence ID" value="KAK6180928.1"/>
    <property type="molecule type" value="Genomic_DNA"/>
</dbReference>
<dbReference type="Gene3D" id="3.40.220.10">
    <property type="entry name" value="Leucine Aminopeptidase, subunit E, domain 1"/>
    <property type="match status" value="1"/>
</dbReference>
<gene>
    <name evidence="15" type="ORF">SNE40_008892</name>
</gene>
<evidence type="ECO:0000256" key="4">
    <source>
        <dbReference type="ARBA" id="ARBA00011538"/>
    </source>
</evidence>
<evidence type="ECO:0000313" key="16">
    <source>
        <dbReference type="Proteomes" id="UP001347796"/>
    </source>
</evidence>
<feature type="region of interest" description="Disordered" evidence="13">
    <location>
        <begin position="123"/>
        <end position="158"/>
    </location>
</feature>
<dbReference type="GO" id="GO:0006325">
    <property type="term" value="P:chromatin organization"/>
    <property type="evidence" value="ECO:0007669"/>
    <property type="project" value="UniProtKB-KW"/>
</dbReference>
<feature type="domain" description="Macro" evidence="14">
    <location>
        <begin position="213"/>
        <end position="396"/>
    </location>
</feature>
<dbReference type="Pfam" id="PF01661">
    <property type="entry name" value="Macro"/>
    <property type="match status" value="1"/>
</dbReference>
<evidence type="ECO:0000256" key="11">
    <source>
        <dbReference type="ARBA" id="ARBA00023242"/>
    </source>
</evidence>
<keyword evidence="16" id="KW-1185">Reference proteome</keyword>
<dbReference type="CDD" id="cd02904">
    <property type="entry name" value="Macro_H2A-like"/>
    <property type="match status" value="1"/>
</dbReference>
<evidence type="ECO:0000256" key="7">
    <source>
        <dbReference type="ARBA" id="ARBA00022499"/>
    </source>
</evidence>
<dbReference type="InterPro" id="IPR009072">
    <property type="entry name" value="Histone-fold"/>
</dbReference>
<dbReference type="FunFam" id="3.40.220.10:FF:000002">
    <property type="entry name" value="Core histone macro-H2A"/>
    <property type="match status" value="1"/>
</dbReference>
<dbReference type="Pfam" id="PF00125">
    <property type="entry name" value="Histone"/>
    <property type="match status" value="1"/>
</dbReference>
<evidence type="ECO:0000256" key="1">
    <source>
        <dbReference type="ARBA" id="ARBA00002001"/>
    </source>
</evidence>
<dbReference type="GO" id="GO:0003677">
    <property type="term" value="F:DNA binding"/>
    <property type="evidence" value="ECO:0007669"/>
    <property type="project" value="UniProtKB-KW"/>
</dbReference>
<keyword evidence="11" id="KW-0539">Nucleus</keyword>
<reference evidence="15 16" key="1">
    <citation type="submission" date="2024-01" db="EMBL/GenBank/DDBJ databases">
        <title>The genome of the rayed Mediterranean limpet Patella caerulea (Linnaeus, 1758).</title>
        <authorList>
            <person name="Anh-Thu Weber A."/>
            <person name="Halstead-Nussloch G."/>
        </authorList>
    </citation>
    <scope>NUCLEOTIDE SEQUENCE [LARGE SCALE GENOMIC DNA]</scope>
    <source>
        <strain evidence="15">AATW-2023a</strain>
        <tissue evidence="15">Whole specimen</tissue>
    </source>
</reference>
<dbReference type="CDD" id="cd00074">
    <property type="entry name" value="HFD_H2A"/>
    <property type="match status" value="1"/>
</dbReference>
<dbReference type="InterPro" id="IPR032454">
    <property type="entry name" value="Histone_H2A_C"/>
</dbReference>
<dbReference type="AlphaFoldDB" id="A0AAN8PRA1"/>
<evidence type="ECO:0000256" key="8">
    <source>
        <dbReference type="ARBA" id="ARBA00022843"/>
    </source>
</evidence>
<evidence type="ECO:0000256" key="13">
    <source>
        <dbReference type="SAM" id="MobiDB-lite"/>
    </source>
</evidence>
<keyword evidence="6" id="KW-0158">Chromosome</keyword>
<evidence type="ECO:0000259" key="14">
    <source>
        <dbReference type="PROSITE" id="PS51154"/>
    </source>
</evidence>
<keyword evidence="12" id="KW-0544">Nucleosome core</keyword>
<evidence type="ECO:0000256" key="2">
    <source>
        <dbReference type="ARBA" id="ARBA00004123"/>
    </source>
</evidence>